<proteinExistence type="predicted"/>
<organism evidence="1 2">
    <name type="scientific">Pandoraea thiooxydans</name>
    <dbReference type="NCBI Taxonomy" id="445709"/>
    <lineage>
        <taxon>Bacteria</taxon>
        <taxon>Pseudomonadati</taxon>
        <taxon>Pseudomonadota</taxon>
        <taxon>Betaproteobacteria</taxon>
        <taxon>Burkholderiales</taxon>
        <taxon>Burkholderiaceae</taxon>
        <taxon>Pandoraea</taxon>
    </lineage>
</organism>
<evidence type="ECO:0000313" key="1">
    <source>
        <dbReference type="EMBL" id="AKJ69763.1"/>
    </source>
</evidence>
<dbReference type="Proteomes" id="UP000036700">
    <property type="component" value="Chromosome"/>
</dbReference>
<dbReference type="OrthoDB" id="8758366at2"/>
<sequence>MSTTCASQQTRWRAGGGWLLLALALLLGGCAISEKHPGPLVLGAPSNPALESYKVSLAKYITRVDARMITPGRPQALLRSVVTLEYAVDRRGYLTGVRLFRDNGDRAADATALMSLRRASPFPAPSRTLLDSSGHVHIVETWLFNNDGRFQLRSVAAAQIGDE</sequence>
<dbReference type="AlphaFoldDB" id="A0A0G3ERQ2"/>
<reference evidence="2" key="1">
    <citation type="submission" date="2015-06" db="EMBL/GenBank/DDBJ databases">
        <authorList>
            <person name="Lim Y.L."/>
            <person name="Ee R."/>
            <person name="Yong D."/>
            <person name="How K.Y."/>
            <person name="Yin W.F."/>
            <person name="Chan K.G."/>
        </authorList>
    </citation>
    <scope>NUCLEOTIDE SEQUENCE [LARGE SCALE GENOMIC DNA]</scope>
    <source>
        <strain evidence="2">DSM 25325</strain>
    </source>
</reference>
<evidence type="ECO:0000313" key="2">
    <source>
        <dbReference type="Proteomes" id="UP000036700"/>
    </source>
</evidence>
<gene>
    <name evidence="1" type="ORF">ABW99_17680</name>
</gene>
<protein>
    <recommendedName>
        <fullName evidence="3">Energy transducer TonB</fullName>
    </recommendedName>
</protein>
<dbReference type="EMBL" id="CP011568">
    <property type="protein sequence ID" value="AKJ69763.1"/>
    <property type="molecule type" value="Genomic_DNA"/>
</dbReference>
<dbReference type="STRING" id="445709.ABW99_17680"/>
<dbReference type="Gene3D" id="3.30.1150.10">
    <property type="match status" value="1"/>
</dbReference>
<name>A0A0G3ERQ2_9BURK</name>
<accession>A0A0G3ERQ2</accession>
<dbReference type="PATRIC" id="fig|445709.3.peg.3731"/>
<dbReference type="RefSeq" id="WP_047215672.1">
    <property type="nucleotide sequence ID" value="NZ_CP011568.3"/>
</dbReference>
<evidence type="ECO:0008006" key="3">
    <source>
        <dbReference type="Google" id="ProtNLM"/>
    </source>
</evidence>
<keyword evidence="2" id="KW-1185">Reference proteome</keyword>
<dbReference type="SUPFAM" id="SSF74653">
    <property type="entry name" value="TolA/TonB C-terminal domain"/>
    <property type="match status" value="1"/>
</dbReference>
<dbReference type="KEGG" id="ptx:ABW99_17680"/>